<evidence type="ECO:0000313" key="3">
    <source>
        <dbReference type="Proteomes" id="UP000247117"/>
    </source>
</evidence>
<dbReference type="Proteomes" id="UP000247117">
    <property type="component" value="Unassembled WGS sequence"/>
</dbReference>
<name>A0AB37C2Y7_CLOPF</name>
<protein>
    <submittedName>
        <fullName evidence="1">DNA (Cytosine-5-)-methyltransferase</fullName>
    </submittedName>
</protein>
<sequence length="37" mass="4276">MKVLSLFSGIGAFERAIENKNIEHEIVNYCEKDRYAS</sequence>
<dbReference type="InterPro" id="IPR029063">
    <property type="entry name" value="SAM-dependent_MTases_sf"/>
</dbReference>
<comment type="caution">
    <text evidence="1">The sequence shown here is derived from an EMBL/GenBank/DDBJ whole genome shotgun (WGS) entry which is preliminary data.</text>
</comment>
<feature type="non-terminal residue" evidence="1">
    <location>
        <position position="37"/>
    </location>
</feature>
<evidence type="ECO:0000313" key="2">
    <source>
        <dbReference type="EMBL" id="PWX36237.1"/>
    </source>
</evidence>
<dbReference type="EMBL" id="PJTB01000026">
    <property type="protein sequence ID" value="PWX36198.1"/>
    <property type="molecule type" value="Genomic_DNA"/>
</dbReference>
<dbReference type="AlphaFoldDB" id="A0AB37C2Y7"/>
<gene>
    <name evidence="2" type="ORF">CYK91_16265</name>
    <name evidence="1" type="ORF">CYK91_16370</name>
</gene>
<dbReference type="Gene3D" id="3.40.50.150">
    <property type="entry name" value="Vaccinia Virus protein VP39"/>
    <property type="match status" value="1"/>
</dbReference>
<evidence type="ECO:0000313" key="1">
    <source>
        <dbReference type="EMBL" id="PWX36198.1"/>
    </source>
</evidence>
<reference evidence="1 3" key="1">
    <citation type="journal article" date="2018" name="BMC Genomics">
        <title>Whole genome analysis reveals the diversity and evolutionary relationships between necrotic enteritis-causing strains of Clostridium perfringens.</title>
        <authorList>
            <person name="Lacey J.A."/>
            <person name="Allnutt T.R."/>
            <person name="Vezina B."/>
            <person name="Van T.T.H."/>
            <person name="Stent T."/>
            <person name="Han X."/>
            <person name="Rood J.I."/>
            <person name="Wade B."/>
            <person name="Keyburn A.L."/>
            <person name="Seeman T."/>
            <person name="Chen H."/>
            <person name="Haring V."/>
            <person name="Johanesen P.A."/>
            <person name="Lyras D."/>
            <person name="Moore R.J."/>
        </authorList>
    </citation>
    <scope>NUCLEOTIDE SEQUENCE [LARGE SCALE GENOMIC DNA]</scope>
    <source>
        <strain evidence="1 3">EUR-NE15</strain>
    </source>
</reference>
<accession>A0AB37C2Y7</accession>
<proteinExistence type="predicted"/>
<dbReference type="SUPFAM" id="SSF53335">
    <property type="entry name" value="S-adenosyl-L-methionine-dependent methyltransferases"/>
    <property type="match status" value="1"/>
</dbReference>
<dbReference type="EMBL" id="PJTB01000023">
    <property type="protein sequence ID" value="PWX36237.1"/>
    <property type="molecule type" value="Genomic_DNA"/>
</dbReference>
<organism evidence="1 3">
    <name type="scientific">Clostridium perfringens</name>
    <dbReference type="NCBI Taxonomy" id="1502"/>
    <lineage>
        <taxon>Bacteria</taxon>
        <taxon>Bacillati</taxon>
        <taxon>Bacillota</taxon>
        <taxon>Clostridia</taxon>
        <taxon>Eubacteriales</taxon>
        <taxon>Clostridiaceae</taxon>
        <taxon>Clostridium</taxon>
    </lineage>
</organism>